<dbReference type="EnsemblMetazoa" id="ADIR014632-RB">
    <property type="protein sequence ID" value="ADIR014632-PB"/>
    <property type="gene ID" value="ADIR014632"/>
</dbReference>
<reference evidence="1" key="2">
    <citation type="submission" date="2020-05" db="UniProtKB">
        <authorList>
            <consortium name="EnsemblMetazoa"/>
        </authorList>
    </citation>
    <scope>IDENTIFICATION</scope>
    <source>
        <strain evidence="1">WRAIR2</strain>
    </source>
</reference>
<keyword evidence="2" id="KW-1185">Reference proteome</keyword>
<accession>A0A182NXR1</accession>
<dbReference type="Proteomes" id="UP000075884">
    <property type="component" value="Unassembled WGS sequence"/>
</dbReference>
<proteinExistence type="predicted"/>
<reference evidence="2" key="1">
    <citation type="submission" date="2013-03" db="EMBL/GenBank/DDBJ databases">
        <title>The Genome Sequence of Anopheles dirus WRAIR2.</title>
        <authorList>
            <consortium name="The Broad Institute Genomics Platform"/>
            <person name="Neafsey D.E."/>
            <person name="Walton C."/>
            <person name="Walker B."/>
            <person name="Young S.K."/>
            <person name="Zeng Q."/>
            <person name="Gargeya S."/>
            <person name="Fitzgerald M."/>
            <person name="Haas B."/>
            <person name="Abouelleil A."/>
            <person name="Allen A.W."/>
            <person name="Alvarado L."/>
            <person name="Arachchi H.M."/>
            <person name="Berlin A.M."/>
            <person name="Chapman S.B."/>
            <person name="Gainer-Dewar J."/>
            <person name="Goldberg J."/>
            <person name="Griggs A."/>
            <person name="Gujja S."/>
            <person name="Hansen M."/>
            <person name="Howarth C."/>
            <person name="Imamovic A."/>
            <person name="Ireland A."/>
            <person name="Larimer J."/>
            <person name="McCowan C."/>
            <person name="Murphy C."/>
            <person name="Pearson M."/>
            <person name="Poon T.W."/>
            <person name="Priest M."/>
            <person name="Roberts A."/>
            <person name="Saif S."/>
            <person name="Shea T."/>
            <person name="Sisk P."/>
            <person name="Sykes S."/>
            <person name="Wortman J."/>
            <person name="Nusbaum C."/>
            <person name="Birren B."/>
        </authorList>
    </citation>
    <scope>NUCLEOTIDE SEQUENCE [LARGE SCALE GENOMIC DNA]</scope>
    <source>
        <strain evidence="2">WRAIR2</strain>
    </source>
</reference>
<evidence type="ECO:0000313" key="1">
    <source>
        <dbReference type="EnsemblMetazoa" id="ADIR014632-PB"/>
    </source>
</evidence>
<dbReference type="AlphaFoldDB" id="A0A182NXR1"/>
<dbReference type="VEuPathDB" id="VectorBase:ADIR014632"/>
<sequence>VVNFHRPGFDGVVSISGGRSEATEVGSELLKVQTSKREATRWR</sequence>
<evidence type="ECO:0000313" key="2">
    <source>
        <dbReference type="Proteomes" id="UP000075884"/>
    </source>
</evidence>
<organism evidence="1 2">
    <name type="scientific">Anopheles dirus</name>
    <dbReference type="NCBI Taxonomy" id="7168"/>
    <lineage>
        <taxon>Eukaryota</taxon>
        <taxon>Metazoa</taxon>
        <taxon>Ecdysozoa</taxon>
        <taxon>Arthropoda</taxon>
        <taxon>Hexapoda</taxon>
        <taxon>Insecta</taxon>
        <taxon>Pterygota</taxon>
        <taxon>Neoptera</taxon>
        <taxon>Endopterygota</taxon>
        <taxon>Diptera</taxon>
        <taxon>Nematocera</taxon>
        <taxon>Culicoidea</taxon>
        <taxon>Culicidae</taxon>
        <taxon>Anophelinae</taxon>
        <taxon>Anopheles</taxon>
    </lineage>
</organism>
<name>A0A182NXR1_9DIPT</name>
<protein>
    <submittedName>
        <fullName evidence="1">Uncharacterized protein</fullName>
    </submittedName>
</protein>